<protein>
    <submittedName>
        <fullName evidence="1">Uncharacterized protein</fullName>
    </submittedName>
</protein>
<dbReference type="EMBL" id="JAYRBN010000043">
    <property type="protein sequence ID" value="KAL2745394.1"/>
    <property type="molecule type" value="Genomic_DNA"/>
</dbReference>
<dbReference type="Proteomes" id="UP001607303">
    <property type="component" value="Unassembled WGS sequence"/>
</dbReference>
<proteinExistence type="predicted"/>
<sequence>TISRLPFVGQGQNFTDGAIFENSQVRLSPKLRHLSGCSLGRWKALVAFLRPYLVRQDRTNRSRDMAIYAKLKKNV</sequence>
<comment type="caution">
    <text evidence="1">The sequence shown here is derived from an EMBL/GenBank/DDBJ whole genome shotgun (WGS) entry which is preliminary data.</text>
</comment>
<evidence type="ECO:0000313" key="2">
    <source>
        <dbReference type="Proteomes" id="UP001607303"/>
    </source>
</evidence>
<keyword evidence="2" id="KW-1185">Reference proteome</keyword>
<gene>
    <name evidence="1" type="ORF">V1477_006249</name>
</gene>
<feature type="non-terminal residue" evidence="1">
    <location>
        <position position="1"/>
    </location>
</feature>
<dbReference type="AlphaFoldDB" id="A0ABD2CL14"/>
<evidence type="ECO:0000313" key="1">
    <source>
        <dbReference type="EMBL" id="KAL2745394.1"/>
    </source>
</evidence>
<reference evidence="1 2" key="1">
    <citation type="journal article" date="2024" name="Ann. Entomol. Soc. Am.">
        <title>Genomic analyses of the southern and eastern yellowjacket wasps (Hymenoptera: Vespidae) reveal evolutionary signatures of social life.</title>
        <authorList>
            <person name="Catto M.A."/>
            <person name="Caine P.B."/>
            <person name="Orr S.E."/>
            <person name="Hunt B.G."/>
            <person name="Goodisman M.A.D."/>
        </authorList>
    </citation>
    <scope>NUCLEOTIDE SEQUENCE [LARGE SCALE GENOMIC DNA]</scope>
    <source>
        <strain evidence="1">232</strain>
        <tissue evidence="1">Head and thorax</tissue>
    </source>
</reference>
<name>A0ABD2CL14_VESMC</name>
<organism evidence="1 2">
    <name type="scientific">Vespula maculifrons</name>
    <name type="common">Eastern yellow jacket</name>
    <name type="synonym">Wasp</name>
    <dbReference type="NCBI Taxonomy" id="7453"/>
    <lineage>
        <taxon>Eukaryota</taxon>
        <taxon>Metazoa</taxon>
        <taxon>Ecdysozoa</taxon>
        <taxon>Arthropoda</taxon>
        <taxon>Hexapoda</taxon>
        <taxon>Insecta</taxon>
        <taxon>Pterygota</taxon>
        <taxon>Neoptera</taxon>
        <taxon>Endopterygota</taxon>
        <taxon>Hymenoptera</taxon>
        <taxon>Apocrita</taxon>
        <taxon>Aculeata</taxon>
        <taxon>Vespoidea</taxon>
        <taxon>Vespidae</taxon>
        <taxon>Vespinae</taxon>
        <taxon>Vespula</taxon>
    </lineage>
</organism>
<accession>A0ABD2CL14</accession>